<evidence type="ECO:0000313" key="1">
    <source>
        <dbReference type="EMBL" id="DAD66630.1"/>
    </source>
</evidence>
<sequence length="30" mass="3588">MINACIIQIKSVSLSHTIKDNKLWKRRNYN</sequence>
<proteinExistence type="predicted"/>
<organism evidence="1">
    <name type="scientific">Myoviridae sp. ctPuP5</name>
    <dbReference type="NCBI Taxonomy" id="2823543"/>
    <lineage>
        <taxon>Viruses</taxon>
        <taxon>Duplodnaviria</taxon>
        <taxon>Heunggongvirae</taxon>
        <taxon>Uroviricota</taxon>
        <taxon>Caudoviricetes</taxon>
    </lineage>
</organism>
<name>A0A8S5L9Q4_9CAUD</name>
<protein>
    <submittedName>
        <fullName evidence="1">Uncharacterized protein</fullName>
    </submittedName>
</protein>
<accession>A0A8S5L9Q4</accession>
<dbReference type="EMBL" id="BK014662">
    <property type="protein sequence ID" value="DAD66630.1"/>
    <property type="molecule type" value="Genomic_DNA"/>
</dbReference>
<reference evidence="1" key="1">
    <citation type="journal article" date="2021" name="Proc. Natl. Acad. Sci. U.S.A.">
        <title>A Catalog of Tens of Thousands of Viruses from Human Metagenomes Reveals Hidden Associations with Chronic Diseases.</title>
        <authorList>
            <person name="Tisza M.J."/>
            <person name="Buck C.B."/>
        </authorList>
    </citation>
    <scope>NUCLEOTIDE SEQUENCE</scope>
    <source>
        <strain evidence="1">CtPuP5</strain>
    </source>
</reference>